<dbReference type="EMBL" id="JAFIRN010000014">
    <property type="protein sequence ID" value="KAG5835420.1"/>
    <property type="molecule type" value="Genomic_DNA"/>
</dbReference>
<keyword evidence="3 4" id="KW-1015">Disulfide bond</keyword>
<dbReference type="Proteomes" id="UP001044222">
    <property type="component" value="Chromosome 14"/>
</dbReference>
<dbReference type="PANTHER" id="PTHR45656">
    <property type="entry name" value="PROTEIN CBR-CLEC-78"/>
    <property type="match status" value="1"/>
</dbReference>
<dbReference type="PROSITE" id="PS50923">
    <property type="entry name" value="SUSHI"/>
    <property type="match status" value="2"/>
</dbReference>
<comment type="caution">
    <text evidence="7">The sequence shown here is derived from an EMBL/GenBank/DDBJ whole genome shotgun (WGS) entry which is preliminary data.</text>
</comment>
<proteinExistence type="predicted"/>
<dbReference type="Gene3D" id="2.10.70.10">
    <property type="entry name" value="Complement Module, domain 1"/>
    <property type="match status" value="2"/>
</dbReference>
<evidence type="ECO:0000313" key="7">
    <source>
        <dbReference type="EMBL" id="KAG5835420.1"/>
    </source>
</evidence>
<evidence type="ECO:0000259" key="6">
    <source>
        <dbReference type="PROSITE" id="PS50923"/>
    </source>
</evidence>
<dbReference type="AlphaFoldDB" id="A0A9D3LUH2"/>
<feature type="domain" description="Sushi" evidence="6">
    <location>
        <begin position="27"/>
        <end position="89"/>
    </location>
</feature>
<sequence>MPRLRHSWSYLGATLFLCFLLADCVKGQCQPPPSKTGLELTDESAALDTFDEGSSVTFKCGVGYTKVSGDGKILCRNGNWTVETLQCQKKSCGSPGDLINGRFSTPEGTDYGATAFASCNRGYEVQGRAYRQCFDFGWTNRVPVCEIKKCADPPTIVNGRISSSPDKNSLSSGI</sequence>
<name>A0A9D3LUH2_ANGAN</name>
<feature type="disulfide bond" evidence="4">
    <location>
        <begin position="60"/>
        <end position="87"/>
    </location>
</feature>
<evidence type="ECO:0000256" key="2">
    <source>
        <dbReference type="ARBA" id="ARBA00022737"/>
    </source>
</evidence>
<accession>A0A9D3LUH2</accession>
<keyword evidence="2" id="KW-0677">Repeat</keyword>
<evidence type="ECO:0000256" key="3">
    <source>
        <dbReference type="ARBA" id="ARBA00023157"/>
    </source>
</evidence>
<keyword evidence="1 5" id="KW-0732">Signal</keyword>
<organism evidence="7 8">
    <name type="scientific">Anguilla anguilla</name>
    <name type="common">European freshwater eel</name>
    <name type="synonym">Muraena anguilla</name>
    <dbReference type="NCBI Taxonomy" id="7936"/>
    <lineage>
        <taxon>Eukaryota</taxon>
        <taxon>Metazoa</taxon>
        <taxon>Chordata</taxon>
        <taxon>Craniata</taxon>
        <taxon>Vertebrata</taxon>
        <taxon>Euteleostomi</taxon>
        <taxon>Actinopterygii</taxon>
        <taxon>Neopterygii</taxon>
        <taxon>Teleostei</taxon>
        <taxon>Anguilliformes</taxon>
        <taxon>Anguillidae</taxon>
        <taxon>Anguilla</taxon>
    </lineage>
</organism>
<comment type="caution">
    <text evidence="4">Lacks conserved residue(s) required for the propagation of feature annotation.</text>
</comment>
<dbReference type="CDD" id="cd00033">
    <property type="entry name" value="CCP"/>
    <property type="match status" value="2"/>
</dbReference>
<dbReference type="InterPro" id="IPR051277">
    <property type="entry name" value="SEZ6_CSMD_C4BPB_Regulators"/>
</dbReference>
<dbReference type="InterPro" id="IPR000436">
    <property type="entry name" value="Sushi_SCR_CCP_dom"/>
</dbReference>
<reference evidence="7" key="1">
    <citation type="submission" date="2021-01" db="EMBL/GenBank/DDBJ databases">
        <title>A chromosome-scale assembly of European eel, Anguilla anguilla.</title>
        <authorList>
            <person name="Henkel C."/>
            <person name="Jong-Raadsen S.A."/>
            <person name="Dufour S."/>
            <person name="Weltzien F.-A."/>
            <person name="Palstra A.P."/>
            <person name="Pelster B."/>
            <person name="Spaink H.P."/>
            <person name="Van Den Thillart G.E."/>
            <person name="Jansen H."/>
            <person name="Zahm M."/>
            <person name="Klopp C."/>
            <person name="Cedric C."/>
            <person name="Louis A."/>
            <person name="Berthelot C."/>
            <person name="Parey E."/>
            <person name="Roest Crollius H."/>
            <person name="Montfort J."/>
            <person name="Robinson-Rechavi M."/>
            <person name="Bucao C."/>
            <person name="Bouchez O."/>
            <person name="Gislard M."/>
            <person name="Lluch J."/>
            <person name="Milhes M."/>
            <person name="Lampietro C."/>
            <person name="Lopez Roques C."/>
            <person name="Donnadieu C."/>
            <person name="Braasch I."/>
            <person name="Desvignes T."/>
            <person name="Postlethwait J."/>
            <person name="Bobe J."/>
            <person name="Guiguen Y."/>
            <person name="Dirks R."/>
        </authorList>
    </citation>
    <scope>NUCLEOTIDE SEQUENCE</scope>
    <source>
        <strain evidence="7">Tag_6206</strain>
        <tissue evidence="7">Liver</tissue>
    </source>
</reference>
<keyword evidence="4" id="KW-0768">Sushi</keyword>
<dbReference type="PANTHER" id="PTHR45656:SF4">
    <property type="entry name" value="PROTEIN CBR-CLEC-78"/>
    <property type="match status" value="1"/>
</dbReference>
<feature type="signal peptide" evidence="5">
    <location>
        <begin position="1"/>
        <end position="27"/>
    </location>
</feature>
<dbReference type="SUPFAM" id="SSF57535">
    <property type="entry name" value="Complement control module/SCR domain"/>
    <property type="match status" value="2"/>
</dbReference>
<keyword evidence="8" id="KW-1185">Reference proteome</keyword>
<evidence type="ECO:0000313" key="8">
    <source>
        <dbReference type="Proteomes" id="UP001044222"/>
    </source>
</evidence>
<dbReference type="Pfam" id="PF00084">
    <property type="entry name" value="Sushi"/>
    <property type="match status" value="2"/>
</dbReference>
<protein>
    <recommendedName>
        <fullName evidence="6">Sushi domain-containing protein</fullName>
    </recommendedName>
</protein>
<feature type="chain" id="PRO_5039271410" description="Sushi domain-containing protein" evidence="5">
    <location>
        <begin position="28"/>
        <end position="174"/>
    </location>
</feature>
<evidence type="ECO:0000256" key="4">
    <source>
        <dbReference type="PROSITE-ProRule" id="PRU00302"/>
    </source>
</evidence>
<evidence type="ECO:0000256" key="1">
    <source>
        <dbReference type="ARBA" id="ARBA00022729"/>
    </source>
</evidence>
<feature type="domain" description="Sushi" evidence="6">
    <location>
        <begin position="90"/>
        <end position="147"/>
    </location>
</feature>
<dbReference type="SMART" id="SM00032">
    <property type="entry name" value="CCP"/>
    <property type="match status" value="2"/>
</dbReference>
<gene>
    <name evidence="7" type="ORF">ANANG_G00243780</name>
</gene>
<evidence type="ECO:0000256" key="5">
    <source>
        <dbReference type="SAM" id="SignalP"/>
    </source>
</evidence>
<dbReference type="InterPro" id="IPR035976">
    <property type="entry name" value="Sushi/SCR/CCP_sf"/>
</dbReference>